<protein>
    <submittedName>
        <fullName evidence="2">Spore coat protein D</fullName>
    </submittedName>
</protein>
<dbReference type="Proteomes" id="UP000183988">
    <property type="component" value="Unassembled WGS sequence"/>
</dbReference>
<dbReference type="InterPro" id="IPR020108">
    <property type="entry name" value="Spore_coat_CotD"/>
</dbReference>
<dbReference type="EMBL" id="FQVW01000089">
    <property type="protein sequence ID" value="SHG92760.1"/>
    <property type="molecule type" value="Genomic_DNA"/>
</dbReference>
<dbReference type="Pfam" id="PF11122">
    <property type="entry name" value="Spore-coat_CotD"/>
    <property type="match status" value="1"/>
</dbReference>
<accession>A0A1M5NTC3</accession>
<feature type="compositionally biased region" description="Low complexity" evidence="1">
    <location>
        <begin position="149"/>
        <end position="177"/>
    </location>
</feature>
<gene>
    <name evidence="2" type="ORF">SAMN05216225_10892</name>
</gene>
<keyword evidence="3" id="KW-1185">Reference proteome</keyword>
<evidence type="ECO:0000256" key="1">
    <source>
        <dbReference type="SAM" id="MobiDB-lite"/>
    </source>
</evidence>
<proteinExistence type="predicted"/>
<dbReference type="STRING" id="930117.SAMN05216225_10892"/>
<keyword evidence="2" id="KW-0946">Virion</keyword>
<dbReference type="OrthoDB" id="2455195at2"/>
<feature type="compositionally biased region" description="Gly residues" evidence="1">
    <location>
        <begin position="87"/>
        <end position="148"/>
    </location>
</feature>
<sequence>MGHHRRPCGCPKKVVYPTKQNVVHNCSQENVEHVHPSHTTVMNHHLIKNTHVFPHSTSVENTVNSVDVYGGSPQVPGPMTGPGFGPGMGAQGPGTPGFGPGTQGMGPVGGQGPGTQGMGPVGGPGTGAPGMGPVGGPGTGTQGMGQAGPGTTAPGMGQMPGQPGPGMAQGNQGFRRK</sequence>
<evidence type="ECO:0000313" key="2">
    <source>
        <dbReference type="EMBL" id="SHG92760.1"/>
    </source>
</evidence>
<dbReference type="RefSeq" id="WP_072892128.1">
    <property type="nucleotide sequence ID" value="NZ_FQVW01000089.1"/>
</dbReference>
<reference evidence="2 3" key="1">
    <citation type="submission" date="2016-11" db="EMBL/GenBank/DDBJ databases">
        <authorList>
            <person name="Jaros S."/>
            <person name="Januszkiewicz K."/>
            <person name="Wedrychowicz H."/>
        </authorList>
    </citation>
    <scope>NUCLEOTIDE SEQUENCE [LARGE SCALE GENOMIC DNA]</scope>
    <source>
        <strain evidence="2 3">IBRC-M 10683</strain>
    </source>
</reference>
<feature type="region of interest" description="Disordered" evidence="1">
    <location>
        <begin position="87"/>
        <end position="177"/>
    </location>
</feature>
<organism evidence="2 3">
    <name type="scientific">Ornithinibacillus halophilus</name>
    <dbReference type="NCBI Taxonomy" id="930117"/>
    <lineage>
        <taxon>Bacteria</taxon>
        <taxon>Bacillati</taxon>
        <taxon>Bacillota</taxon>
        <taxon>Bacilli</taxon>
        <taxon>Bacillales</taxon>
        <taxon>Bacillaceae</taxon>
        <taxon>Ornithinibacillus</taxon>
    </lineage>
</organism>
<keyword evidence="2" id="KW-0167">Capsid protein</keyword>
<name>A0A1M5NTC3_9BACI</name>
<evidence type="ECO:0000313" key="3">
    <source>
        <dbReference type="Proteomes" id="UP000183988"/>
    </source>
</evidence>
<dbReference type="AlphaFoldDB" id="A0A1M5NTC3"/>